<reference evidence="1 2" key="1">
    <citation type="journal article" date="2003" name="Proc. Natl. Acad. Sci. U.S.A.">
        <title>Complete genome sequence of the marine planctomycete Pirellula sp. strain 1.</title>
        <authorList>
            <person name="Gloeckner F.O."/>
            <person name="Kube M."/>
            <person name="Bauer M."/>
            <person name="Teeling H."/>
            <person name="Lombardot T."/>
            <person name="Ludwig W."/>
            <person name="Gade D."/>
            <person name="Beck A."/>
            <person name="Borzym K."/>
            <person name="Heitmann K."/>
            <person name="Rabus R."/>
            <person name="Schlesner H."/>
            <person name="Amann R."/>
            <person name="Reinhardt R."/>
        </authorList>
    </citation>
    <scope>NUCLEOTIDE SEQUENCE [LARGE SCALE GENOMIC DNA]</scope>
    <source>
        <strain evidence="2">DSM 10527 / NCIMB 13988 / SH1</strain>
    </source>
</reference>
<accession>Q7UNZ6</accession>
<protein>
    <recommendedName>
        <fullName evidence="3">Secreted protein</fullName>
    </recommendedName>
</protein>
<organism evidence="1 2">
    <name type="scientific">Rhodopirellula baltica (strain DSM 10527 / NCIMB 13988 / SH1)</name>
    <dbReference type="NCBI Taxonomy" id="243090"/>
    <lineage>
        <taxon>Bacteria</taxon>
        <taxon>Pseudomonadati</taxon>
        <taxon>Planctomycetota</taxon>
        <taxon>Planctomycetia</taxon>
        <taxon>Pirellulales</taxon>
        <taxon>Pirellulaceae</taxon>
        <taxon>Rhodopirellula</taxon>
    </lineage>
</organism>
<dbReference type="HOGENOM" id="CLU_2901237_0_0_0"/>
<evidence type="ECO:0008006" key="3">
    <source>
        <dbReference type="Google" id="ProtNLM"/>
    </source>
</evidence>
<evidence type="ECO:0000313" key="2">
    <source>
        <dbReference type="Proteomes" id="UP000001025"/>
    </source>
</evidence>
<evidence type="ECO:0000313" key="1">
    <source>
        <dbReference type="EMBL" id="CAD75269.1"/>
    </source>
</evidence>
<sequence>MNASNLRRAFAVVCCLTLGTAIGCPSQPGTALEDADQSAIEAYQAEQAKEQAAMDDSLNTKP</sequence>
<dbReference type="PATRIC" id="fig|243090.15.peg.3512"/>
<dbReference type="OrthoDB" id="289587at2"/>
<dbReference type="EMBL" id="BX294145">
    <property type="protein sequence ID" value="CAD75269.1"/>
    <property type="molecule type" value="Genomic_DNA"/>
</dbReference>
<dbReference type="InParanoid" id="Q7UNZ6"/>
<dbReference type="AlphaFoldDB" id="Q7UNZ6"/>
<dbReference type="Proteomes" id="UP000001025">
    <property type="component" value="Chromosome"/>
</dbReference>
<dbReference type="PROSITE" id="PS51257">
    <property type="entry name" value="PROKAR_LIPOPROTEIN"/>
    <property type="match status" value="1"/>
</dbReference>
<name>Q7UNZ6_RHOBA</name>
<keyword evidence="2" id="KW-1185">Reference proteome</keyword>
<proteinExistence type="predicted"/>
<gene>
    <name evidence="1" type="ordered locus">RB7249</name>
</gene>
<dbReference type="RefSeq" id="WP_011121312.1">
    <property type="nucleotide sequence ID" value="NC_005027.1"/>
</dbReference>
<dbReference type="EnsemblBacteria" id="CAD75269">
    <property type="protein sequence ID" value="CAD75269"/>
    <property type="gene ID" value="RB7249"/>
</dbReference>
<dbReference type="KEGG" id="rba:RB7249"/>
<dbReference type="STRING" id="243090.RB7249"/>